<evidence type="ECO:0008006" key="2">
    <source>
        <dbReference type="Google" id="ProtNLM"/>
    </source>
</evidence>
<accession>A0A7V2SZ75</accession>
<proteinExistence type="predicted"/>
<comment type="caution">
    <text evidence="1">The sequence shown here is derived from an EMBL/GenBank/DDBJ whole genome shotgun (WGS) entry which is preliminary data.</text>
</comment>
<gene>
    <name evidence="1" type="ORF">ENJ63_03720</name>
</gene>
<dbReference type="Pfam" id="PF14307">
    <property type="entry name" value="Glyco_tran_WbsX"/>
    <property type="match status" value="1"/>
</dbReference>
<dbReference type="EMBL" id="DRND01000293">
    <property type="protein sequence ID" value="HFC46969.1"/>
    <property type="molecule type" value="Genomic_DNA"/>
</dbReference>
<sequence>MELMVRGERPTVGAYYYCGWHRVSGRPHCLTEWELVVGAVPRFRGHMQPHVPLLGPYDDSSPATLRLQKWLARSFGIDFFCFGVFWDHGVRYLEAPLDGAFLREEMGPSLPFCVMWANRLPRKVLPVRVRPKVVIEESRRVRTDIRDFLSMVMEFERLYFCHPDYVTMEGAPLFLIFDSTFFIRELGIQGAREAIKGARDYLIKKGYPRGLYLVAVNPVLNTTIHGERAIEIYGEVGFDAITHYVYLPHWKGAYLQDYVELMEERAKEWGVFKQQSQLPYFPSIATGWDATPRAAVYKNIHPRRYPWWPVVVGNNPVAFGHYLGKALDFSRENAPCSLAFVASWNEWSEGHYLEPCTQWGFGWLSSVRAAKGV</sequence>
<name>A0A7V2SZ75_9BACT</name>
<dbReference type="Proteomes" id="UP000885797">
    <property type="component" value="Unassembled WGS sequence"/>
</dbReference>
<dbReference type="PANTHER" id="PTHR41244">
    <property type="entry name" value="RHAMNAN SYNTHESIS F"/>
    <property type="match status" value="1"/>
</dbReference>
<evidence type="ECO:0000313" key="1">
    <source>
        <dbReference type="EMBL" id="HFC46969.1"/>
    </source>
</evidence>
<dbReference type="InterPro" id="IPR032719">
    <property type="entry name" value="WbsX"/>
</dbReference>
<dbReference type="PANTHER" id="PTHR41244:SF1">
    <property type="entry name" value="GLYCOSYLTRANSFERASE"/>
    <property type="match status" value="1"/>
</dbReference>
<dbReference type="AlphaFoldDB" id="A0A7V2SZ75"/>
<dbReference type="Gene3D" id="3.20.20.80">
    <property type="entry name" value="Glycosidases"/>
    <property type="match status" value="1"/>
</dbReference>
<reference evidence="1" key="1">
    <citation type="journal article" date="2020" name="mSystems">
        <title>Genome- and Community-Level Interaction Insights into Carbon Utilization and Element Cycling Functions of Hydrothermarchaeota in Hydrothermal Sediment.</title>
        <authorList>
            <person name="Zhou Z."/>
            <person name="Liu Y."/>
            <person name="Xu W."/>
            <person name="Pan J."/>
            <person name="Luo Z.H."/>
            <person name="Li M."/>
        </authorList>
    </citation>
    <scope>NUCLEOTIDE SEQUENCE [LARGE SCALE GENOMIC DNA]</scope>
    <source>
        <strain evidence="1">HyVt-503</strain>
    </source>
</reference>
<organism evidence="1">
    <name type="scientific">Dissulfuribacter thermophilus</name>
    <dbReference type="NCBI Taxonomy" id="1156395"/>
    <lineage>
        <taxon>Bacteria</taxon>
        <taxon>Pseudomonadati</taxon>
        <taxon>Thermodesulfobacteriota</taxon>
        <taxon>Dissulfuribacteria</taxon>
        <taxon>Dissulfuribacterales</taxon>
        <taxon>Dissulfuribacteraceae</taxon>
        <taxon>Dissulfuribacter</taxon>
    </lineage>
</organism>
<protein>
    <recommendedName>
        <fullName evidence="2">Glycosyltransferase</fullName>
    </recommendedName>
</protein>